<dbReference type="InterPro" id="IPR050696">
    <property type="entry name" value="FtsA/MreB"/>
</dbReference>
<evidence type="ECO:0000313" key="1">
    <source>
        <dbReference type="EMBL" id="VAX13586.1"/>
    </source>
</evidence>
<dbReference type="NCBIfam" id="TIGR01175">
    <property type="entry name" value="pilM"/>
    <property type="match status" value="1"/>
</dbReference>
<feature type="non-terminal residue" evidence="1">
    <location>
        <position position="1"/>
    </location>
</feature>
<dbReference type="Pfam" id="PF11104">
    <property type="entry name" value="PilM_2"/>
    <property type="match status" value="1"/>
</dbReference>
<dbReference type="AlphaFoldDB" id="A0A3B1B5K7"/>
<accession>A0A3B1B5K7</accession>
<reference evidence="1" key="1">
    <citation type="submission" date="2018-06" db="EMBL/GenBank/DDBJ databases">
        <authorList>
            <person name="Zhirakovskaya E."/>
        </authorList>
    </citation>
    <scope>NUCLEOTIDE SEQUENCE</scope>
</reference>
<dbReference type="PANTHER" id="PTHR32432">
    <property type="entry name" value="CELL DIVISION PROTEIN FTSA-RELATED"/>
    <property type="match status" value="1"/>
</dbReference>
<dbReference type="SUPFAM" id="SSF53067">
    <property type="entry name" value="Actin-like ATPase domain"/>
    <property type="match status" value="1"/>
</dbReference>
<proteinExistence type="predicted"/>
<dbReference type="PANTHER" id="PTHR32432:SF3">
    <property type="entry name" value="ETHANOLAMINE UTILIZATION PROTEIN EUTJ"/>
    <property type="match status" value="1"/>
</dbReference>
<protein>
    <submittedName>
        <fullName evidence="1">Type IV pilus biogenesis protein PilM</fullName>
    </submittedName>
</protein>
<gene>
    <name evidence="1" type="ORF">MNBD_GAMMA24-1581</name>
</gene>
<name>A0A3B1B5K7_9ZZZZ</name>
<dbReference type="EMBL" id="UOFZ01000125">
    <property type="protein sequence ID" value="VAX13586.1"/>
    <property type="molecule type" value="Genomic_DNA"/>
</dbReference>
<dbReference type="Gene3D" id="3.30.420.40">
    <property type="match status" value="2"/>
</dbReference>
<sequence length="136" mass="14862">REQIFGGKQLTEEIQRRYGLSYEEAGMAKRQGGLPDNYVPEVLEPFKDAMAQQVSRSLQFFFSSSQYNAVDHIVLAGGSSMILGIDELIANKLGVHTSVANPFTNMTLASRVKAQSLSNDAPALMIACGLAMRSFD</sequence>
<dbReference type="InterPro" id="IPR005883">
    <property type="entry name" value="PilM"/>
</dbReference>
<organism evidence="1">
    <name type="scientific">hydrothermal vent metagenome</name>
    <dbReference type="NCBI Taxonomy" id="652676"/>
    <lineage>
        <taxon>unclassified sequences</taxon>
        <taxon>metagenomes</taxon>
        <taxon>ecological metagenomes</taxon>
    </lineage>
</organism>
<dbReference type="InterPro" id="IPR043129">
    <property type="entry name" value="ATPase_NBD"/>
</dbReference>